<comment type="caution">
    <text evidence="2">The sequence shown here is derived from an EMBL/GenBank/DDBJ whole genome shotgun (WGS) entry which is preliminary data.</text>
</comment>
<dbReference type="Proteomes" id="UP001162483">
    <property type="component" value="Unassembled WGS sequence"/>
</dbReference>
<feature type="region of interest" description="Disordered" evidence="1">
    <location>
        <begin position="1"/>
        <end position="50"/>
    </location>
</feature>
<organism evidence="2 3">
    <name type="scientific">Staurois parvus</name>
    <dbReference type="NCBI Taxonomy" id="386267"/>
    <lineage>
        <taxon>Eukaryota</taxon>
        <taxon>Metazoa</taxon>
        <taxon>Chordata</taxon>
        <taxon>Craniata</taxon>
        <taxon>Vertebrata</taxon>
        <taxon>Euteleostomi</taxon>
        <taxon>Amphibia</taxon>
        <taxon>Batrachia</taxon>
        <taxon>Anura</taxon>
        <taxon>Neobatrachia</taxon>
        <taxon>Ranoidea</taxon>
        <taxon>Ranidae</taxon>
        <taxon>Staurois</taxon>
    </lineage>
</organism>
<evidence type="ECO:0000256" key="1">
    <source>
        <dbReference type="SAM" id="MobiDB-lite"/>
    </source>
</evidence>
<dbReference type="EMBL" id="CATNWA010019476">
    <property type="protein sequence ID" value="CAI9613426.1"/>
    <property type="molecule type" value="Genomic_DNA"/>
</dbReference>
<accession>A0ABN9H0N9</accession>
<name>A0ABN9H0N9_9NEOB</name>
<evidence type="ECO:0000313" key="2">
    <source>
        <dbReference type="EMBL" id="CAI9613426.1"/>
    </source>
</evidence>
<proteinExistence type="predicted"/>
<protein>
    <submittedName>
        <fullName evidence="2">Uncharacterized protein</fullName>
    </submittedName>
</protein>
<keyword evidence="3" id="KW-1185">Reference proteome</keyword>
<feature type="compositionally biased region" description="Polar residues" evidence="1">
    <location>
        <begin position="40"/>
        <end position="50"/>
    </location>
</feature>
<sequence length="50" mass="5301">MGPPGKRGSWGPCVLTQTQTTPKKAYERYQGHLMGPPTDPGTSGSARVSK</sequence>
<evidence type="ECO:0000313" key="3">
    <source>
        <dbReference type="Proteomes" id="UP001162483"/>
    </source>
</evidence>
<gene>
    <name evidence="2" type="ORF">SPARVUS_LOCUS14893761</name>
</gene>
<reference evidence="2" key="1">
    <citation type="submission" date="2023-05" db="EMBL/GenBank/DDBJ databases">
        <authorList>
            <person name="Stuckert A."/>
        </authorList>
    </citation>
    <scope>NUCLEOTIDE SEQUENCE</scope>
</reference>
<feature type="non-terminal residue" evidence="2">
    <location>
        <position position="50"/>
    </location>
</feature>